<dbReference type="InterPro" id="IPR000160">
    <property type="entry name" value="GGDEF_dom"/>
</dbReference>
<dbReference type="CDD" id="cd00130">
    <property type="entry name" value="PAS"/>
    <property type="match status" value="1"/>
</dbReference>
<feature type="coiled-coil region" evidence="3">
    <location>
        <begin position="138"/>
        <end position="172"/>
    </location>
</feature>
<accession>A0A437REQ6</accession>
<evidence type="ECO:0000313" key="5">
    <source>
        <dbReference type="EMBL" id="RVU45212.1"/>
    </source>
</evidence>
<dbReference type="EC" id="2.7.7.65" evidence="1"/>
<sequence length="338" mass="37058">MTTMLDAPAAAFHVSTELPPVLAGLLPCVLQRDGDLLAVKDLRTGLWVHANEAMALTLGMPLLDLLGHSDADIFEPGVATVLRAAEHTALAHGEPLTSEHRFEIHGQRREFSVLRWPSPARSDGQRWLCSVWRDLAPERQREAQLRAALEQIEQQQRANELLQRELADQALRDPASGLYRRAHFDDQLRREVDLSTREHREFAIVFLSIDPPTAQARALGAPGRQRVFEAIGRLLRGGTRAMDASCVYDDSRFAVLLSGVGLATAHARMEGLRRKCAAQIVVHEGQDLGFTVSMGVASFPHTAQSQDELVAACEAALGEAVRRGGNHVTLAAIRFDGA</sequence>
<comment type="catalytic activity">
    <reaction evidence="2">
        <text>2 GTP = 3',3'-c-di-GMP + 2 diphosphate</text>
        <dbReference type="Rhea" id="RHEA:24898"/>
        <dbReference type="ChEBI" id="CHEBI:33019"/>
        <dbReference type="ChEBI" id="CHEBI:37565"/>
        <dbReference type="ChEBI" id="CHEBI:58805"/>
        <dbReference type="EC" id="2.7.7.65"/>
    </reaction>
</comment>
<protein>
    <recommendedName>
        <fullName evidence="1">diguanylate cyclase</fullName>
        <ecNumber evidence="1">2.7.7.65</ecNumber>
    </recommendedName>
</protein>
<dbReference type="Gene3D" id="3.30.450.20">
    <property type="entry name" value="PAS domain"/>
    <property type="match status" value="1"/>
</dbReference>
<evidence type="ECO:0000256" key="3">
    <source>
        <dbReference type="SAM" id="Coils"/>
    </source>
</evidence>
<keyword evidence="6" id="KW-1185">Reference proteome</keyword>
<proteinExistence type="predicted"/>
<reference evidence="5 6" key="1">
    <citation type="submission" date="2019-01" db="EMBL/GenBank/DDBJ databases">
        <authorList>
            <person name="Chen W.-M."/>
        </authorList>
    </citation>
    <scope>NUCLEOTIDE SEQUENCE [LARGE SCALE GENOMIC DNA]</scope>
    <source>
        <strain evidence="5 6">KYPY4</strain>
    </source>
</reference>
<dbReference type="Pfam" id="PF00990">
    <property type="entry name" value="GGDEF"/>
    <property type="match status" value="1"/>
</dbReference>
<dbReference type="InterPro" id="IPR029787">
    <property type="entry name" value="Nucleotide_cyclase"/>
</dbReference>
<feature type="domain" description="GGDEF" evidence="4">
    <location>
        <begin position="200"/>
        <end position="333"/>
    </location>
</feature>
<evidence type="ECO:0000256" key="1">
    <source>
        <dbReference type="ARBA" id="ARBA00012528"/>
    </source>
</evidence>
<dbReference type="SUPFAM" id="SSF55785">
    <property type="entry name" value="PYP-like sensor domain (PAS domain)"/>
    <property type="match status" value="1"/>
</dbReference>
<dbReference type="GO" id="GO:0043709">
    <property type="term" value="P:cell adhesion involved in single-species biofilm formation"/>
    <property type="evidence" value="ECO:0007669"/>
    <property type="project" value="TreeGrafter"/>
</dbReference>
<dbReference type="NCBIfam" id="TIGR00254">
    <property type="entry name" value="GGDEF"/>
    <property type="match status" value="1"/>
</dbReference>
<dbReference type="Gene3D" id="3.30.70.270">
    <property type="match status" value="1"/>
</dbReference>
<keyword evidence="3" id="KW-0175">Coiled coil</keyword>
<name>A0A437REQ6_9BURK</name>
<dbReference type="GO" id="GO:0052621">
    <property type="term" value="F:diguanylate cyclase activity"/>
    <property type="evidence" value="ECO:0007669"/>
    <property type="project" value="UniProtKB-EC"/>
</dbReference>
<dbReference type="Proteomes" id="UP000285575">
    <property type="component" value="Unassembled WGS sequence"/>
</dbReference>
<dbReference type="SUPFAM" id="SSF55073">
    <property type="entry name" value="Nucleotide cyclase"/>
    <property type="match status" value="1"/>
</dbReference>
<evidence type="ECO:0000259" key="4">
    <source>
        <dbReference type="PROSITE" id="PS50887"/>
    </source>
</evidence>
<comment type="caution">
    <text evidence="5">The sequence shown here is derived from an EMBL/GenBank/DDBJ whole genome shotgun (WGS) entry which is preliminary data.</text>
</comment>
<organism evidence="5 6">
    <name type="scientific">Rubrivivax rivuli</name>
    <dbReference type="NCBI Taxonomy" id="1862385"/>
    <lineage>
        <taxon>Bacteria</taxon>
        <taxon>Pseudomonadati</taxon>
        <taxon>Pseudomonadota</taxon>
        <taxon>Betaproteobacteria</taxon>
        <taxon>Burkholderiales</taxon>
        <taxon>Sphaerotilaceae</taxon>
        <taxon>Rubrivivax</taxon>
    </lineage>
</organism>
<dbReference type="CDD" id="cd01949">
    <property type="entry name" value="GGDEF"/>
    <property type="match status" value="1"/>
</dbReference>
<dbReference type="InterPro" id="IPR000014">
    <property type="entry name" value="PAS"/>
</dbReference>
<dbReference type="OrthoDB" id="8684631at2"/>
<dbReference type="RefSeq" id="WP_128229313.1">
    <property type="nucleotide sequence ID" value="NZ_SACR01000004.1"/>
</dbReference>
<dbReference type="EMBL" id="SACR01000004">
    <property type="protein sequence ID" value="RVU45212.1"/>
    <property type="molecule type" value="Genomic_DNA"/>
</dbReference>
<dbReference type="PANTHER" id="PTHR45138">
    <property type="entry name" value="REGULATORY COMPONENTS OF SENSORY TRANSDUCTION SYSTEM"/>
    <property type="match status" value="1"/>
</dbReference>
<dbReference type="InterPro" id="IPR043128">
    <property type="entry name" value="Rev_trsase/Diguanyl_cyclase"/>
</dbReference>
<dbReference type="SMART" id="SM00267">
    <property type="entry name" value="GGDEF"/>
    <property type="match status" value="1"/>
</dbReference>
<dbReference type="AlphaFoldDB" id="A0A437REQ6"/>
<dbReference type="PROSITE" id="PS50887">
    <property type="entry name" value="GGDEF"/>
    <property type="match status" value="1"/>
</dbReference>
<dbReference type="InterPro" id="IPR035965">
    <property type="entry name" value="PAS-like_dom_sf"/>
</dbReference>
<gene>
    <name evidence="5" type="ORF">EOE66_13780</name>
</gene>
<dbReference type="GO" id="GO:0005886">
    <property type="term" value="C:plasma membrane"/>
    <property type="evidence" value="ECO:0007669"/>
    <property type="project" value="TreeGrafter"/>
</dbReference>
<evidence type="ECO:0000256" key="2">
    <source>
        <dbReference type="ARBA" id="ARBA00034247"/>
    </source>
</evidence>
<dbReference type="GO" id="GO:1902201">
    <property type="term" value="P:negative regulation of bacterial-type flagellum-dependent cell motility"/>
    <property type="evidence" value="ECO:0007669"/>
    <property type="project" value="TreeGrafter"/>
</dbReference>
<evidence type="ECO:0000313" key="6">
    <source>
        <dbReference type="Proteomes" id="UP000285575"/>
    </source>
</evidence>
<dbReference type="PANTHER" id="PTHR45138:SF9">
    <property type="entry name" value="DIGUANYLATE CYCLASE DGCM-RELATED"/>
    <property type="match status" value="1"/>
</dbReference>
<dbReference type="InterPro" id="IPR050469">
    <property type="entry name" value="Diguanylate_Cyclase"/>
</dbReference>